<accession>A0A0E9NIN8</accession>
<dbReference type="AlphaFoldDB" id="A0A0E9NIN8"/>
<proteinExistence type="predicted"/>
<evidence type="ECO:0000313" key="1">
    <source>
        <dbReference type="EMBL" id="GAO49709.1"/>
    </source>
</evidence>
<sequence length="90" mass="9671">MHIVRTSLSCDHAHVLQCQVSVVSGLGVLRLNQYAIEVSMSSIGVGYPGLVMNPEKHTWMRINTSGRTGIGGKQTGFTGISIDVALFEVL</sequence>
<gene>
    <name evidence="1" type="ORF">G7K_3854-t1</name>
</gene>
<reference evidence="1 2" key="1">
    <citation type="journal article" date="2011" name="J. Gen. Appl. Microbiol.">
        <title>Draft genome sequencing of the enigmatic yeast Saitoella complicata.</title>
        <authorList>
            <person name="Nishida H."/>
            <person name="Hamamoto M."/>
            <person name="Sugiyama J."/>
        </authorList>
    </citation>
    <scope>NUCLEOTIDE SEQUENCE [LARGE SCALE GENOMIC DNA]</scope>
    <source>
        <strain evidence="1 2">NRRL Y-17804</strain>
    </source>
</reference>
<protein>
    <submittedName>
        <fullName evidence="1">Uncharacterized protein</fullName>
    </submittedName>
</protein>
<keyword evidence="2" id="KW-1185">Reference proteome</keyword>
<reference evidence="1 2" key="2">
    <citation type="journal article" date="2014" name="J. Gen. Appl. Microbiol.">
        <title>The early diverging ascomycetous budding yeast Saitoella complicata has three histone deacetylases belonging to the Clr6, Hos2, and Rpd3 lineages.</title>
        <authorList>
            <person name="Nishida H."/>
            <person name="Matsumoto T."/>
            <person name="Kondo S."/>
            <person name="Hamamoto M."/>
            <person name="Yoshikawa H."/>
        </authorList>
    </citation>
    <scope>NUCLEOTIDE SEQUENCE [LARGE SCALE GENOMIC DNA]</scope>
    <source>
        <strain evidence="1 2">NRRL Y-17804</strain>
    </source>
</reference>
<reference evidence="1 2" key="3">
    <citation type="journal article" date="2015" name="Genome Announc.">
        <title>Draft Genome Sequence of the Archiascomycetous Yeast Saitoella complicata.</title>
        <authorList>
            <person name="Yamauchi K."/>
            <person name="Kondo S."/>
            <person name="Hamamoto M."/>
            <person name="Takahashi Y."/>
            <person name="Ogura Y."/>
            <person name="Hayashi T."/>
            <person name="Nishida H."/>
        </authorList>
    </citation>
    <scope>NUCLEOTIDE SEQUENCE [LARGE SCALE GENOMIC DNA]</scope>
    <source>
        <strain evidence="1 2">NRRL Y-17804</strain>
    </source>
</reference>
<dbReference type="Proteomes" id="UP000033140">
    <property type="component" value="Unassembled WGS sequence"/>
</dbReference>
<name>A0A0E9NIN8_SAICN</name>
<evidence type="ECO:0000313" key="2">
    <source>
        <dbReference type="Proteomes" id="UP000033140"/>
    </source>
</evidence>
<organism evidence="1 2">
    <name type="scientific">Saitoella complicata (strain BCRC 22490 / CBS 7301 / JCM 7358 / NBRC 10748 / NRRL Y-17804)</name>
    <dbReference type="NCBI Taxonomy" id="698492"/>
    <lineage>
        <taxon>Eukaryota</taxon>
        <taxon>Fungi</taxon>
        <taxon>Dikarya</taxon>
        <taxon>Ascomycota</taxon>
        <taxon>Taphrinomycotina</taxon>
        <taxon>Taphrinomycotina incertae sedis</taxon>
        <taxon>Saitoella</taxon>
    </lineage>
</organism>
<dbReference type="EMBL" id="BACD03000025">
    <property type="protein sequence ID" value="GAO49709.1"/>
    <property type="molecule type" value="Genomic_DNA"/>
</dbReference>
<comment type="caution">
    <text evidence="1">The sequence shown here is derived from an EMBL/GenBank/DDBJ whole genome shotgun (WGS) entry which is preliminary data.</text>
</comment>